<keyword evidence="2" id="KW-1185">Reference proteome</keyword>
<dbReference type="OrthoDB" id="5344687at2759"/>
<dbReference type="EMBL" id="ML004497">
    <property type="protein sequence ID" value="RKP29270.1"/>
    <property type="molecule type" value="Genomic_DNA"/>
</dbReference>
<organism evidence="1 2">
    <name type="scientific">Metschnikowia bicuspidata</name>
    <dbReference type="NCBI Taxonomy" id="27322"/>
    <lineage>
        <taxon>Eukaryota</taxon>
        <taxon>Fungi</taxon>
        <taxon>Dikarya</taxon>
        <taxon>Ascomycota</taxon>
        <taxon>Saccharomycotina</taxon>
        <taxon>Pichiomycetes</taxon>
        <taxon>Metschnikowiaceae</taxon>
        <taxon>Metschnikowia</taxon>
    </lineage>
</organism>
<proteinExistence type="predicted"/>
<dbReference type="AlphaFoldDB" id="A0A4P9ZBS7"/>
<accession>A0A4P9ZBS7</accession>
<reference evidence="2" key="1">
    <citation type="journal article" date="2018" name="Nat. Microbiol.">
        <title>Leveraging single-cell genomics to expand the fungal tree of life.</title>
        <authorList>
            <person name="Ahrendt S.R."/>
            <person name="Quandt C.A."/>
            <person name="Ciobanu D."/>
            <person name="Clum A."/>
            <person name="Salamov A."/>
            <person name="Andreopoulos B."/>
            <person name="Cheng J.F."/>
            <person name="Woyke T."/>
            <person name="Pelin A."/>
            <person name="Henrissat B."/>
            <person name="Reynolds N.K."/>
            <person name="Benny G.L."/>
            <person name="Smith M.E."/>
            <person name="James T.Y."/>
            <person name="Grigoriev I.V."/>
        </authorList>
    </citation>
    <scope>NUCLEOTIDE SEQUENCE [LARGE SCALE GENOMIC DNA]</scope>
    <source>
        <strain evidence="2">Baker2002</strain>
    </source>
</reference>
<protein>
    <submittedName>
        <fullName evidence="1">Mvb12 ESCRT-I complex subunit</fullName>
    </submittedName>
</protein>
<dbReference type="Proteomes" id="UP000268321">
    <property type="component" value="Unassembled WGS sequence"/>
</dbReference>
<gene>
    <name evidence="1" type="ORF">METBISCDRAFT_28380</name>
</gene>
<evidence type="ECO:0000313" key="2">
    <source>
        <dbReference type="Proteomes" id="UP000268321"/>
    </source>
</evidence>
<sequence length="113" mass="13059">MDDTDTPDPLLQQVALIRNPVFQPPKPVTLSTNYAKLLATLSDAALPPSLKTLMYELRLWKDELERMKESVGDHLCLQKYTEWLRGQQRRVAPGFDFDVMQPEVRRDPHEEPA</sequence>
<evidence type="ECO:0000313" key="1">
    <source>
        <dbReference type="EMBL" id="RKP29270.1"/>
    </source>
</evidence>
<name>A0A4P9ZBS7_9ASCO</name>